<dbReference type="Proteomes" id="UP001140949">
    <property type="component" value="Unassembled WGS sequence"/>
</dbReference>
<dbReference type="AlphaFoldDB" id="A0AAX6DTR1"/>
<keyword evidence="3" id="KW-1185">Reference proteome</keyword>
<protein>
    <submittedName>
        <fullName evidence="2">Uncharacterized protein</fullName>
    </submittedName>
</protein>
<evidence type="ECO:0000313" key="2">
    <source>
        <dbReference type="EMBL" id="KAJ6795154.1"/>
    </source>
</evidence>
<gene>
    <name evidence="2" type="ORF">M6B38_229410</name>
</gene>
<reference evidence="2" key="2">
    <citation type="submission" date="2023-04" db="EMBL/GenBank/DDBJ databases">
        <authorList>
            <person name="Bruccoleri R.E."/>
            <person name="Oakeley E.J."/>
            <person name="Faust A.-M."/>
            <person name="Dessus-Babus S."/>
            <person name="Altorfer M."/>
            <person name="Burckhardt D."/>
            <person name="Oertli M."/>
            <person name="Naumann U."/>
            <person name="Petersen F."/>
            <person name="Wong J."/>
        </authorList>
    </citation>
    <scope>NUCLEOTIDE SEQUENCE</scope>
    <source>
        <strain evidence="2">GSM-AAB239-AS_SAM_17_03QT</strain>
        <tissue evidence="2">Leaf</tissue>
    </source>
</reference>
<feature type="compositionally biased region" description="Polar residues" evidence="1">
    <location>
        <begin position="30"/>
        <end position="42"/>
    </location>
</feature>
<organism evidence="2 3">
    <name type="scientific">Iris pallida</name>
    <name type="common">Sweet iris</name>
    <dbReference type="NCBI Taxonomy" id="29817"/>
    <lineage>
        <taxon>Eukaryota</taxon>
        <taxon>Viridiplantae</taxon>
        <taxon>Streptophyta</taxon>
        <taxon>Embryophyta</taxon>
        <taxon>Tracheophyta</taxon>
        <taxon>Spermatophyta</taxon>
        <taxon>Magnoliopsida</taxon>
        <taxon>Liliopsida</taxon>
        <taxon>Asparagales</taxon>
        <taxon>Iridaceae</taxon>
        <taxon>Iridoideae</taxon>
        <taxon>Irideae</taxon>
        <taxon>Iris</taxon>
    </lineage>
</organism>
<comment type="caution">
    <text evidence="2">The sequence shown here is derived from an EMBL/GenBank/DDBJ whole genome shotgun (WGS) entry which is preliminary data.</text>
</comment>
<accession>A0AAX6DTR1</accession>
<feature type="compositionally biased region" description="Basic and acidic residues" evidence="1">
    <location>
        <begin position="43"/>
        <end position="55"/>
    </location>
</feature>
<reference evidence="2" key="1">
    <citation type="journal article" date="2023" name="GigaByte">
        <title>Genome assembly of the bearded iris, Iris pallida Lam.</title>
        <authorList>
            <person name="Bruccoleri R.E."/>
            <person name="Oakeley E.J."/>
            <person name="Faust A.M.E."/>
            <person name="Altorfer M."/>
            <person name="Dessus-Babus S."/>
            <person name="Burckhardt D."/>
            <person name="Oertli M."/>
            <person name="Naumann U."/>
            <person name="Petersen F."/>
            <person name="Wong J."/>
        </authorList>
    </citation>
    <scope>NUCLEOTIDE SEQUENCE</scope>
    <source>
        <strain evidence="2">GSM-AAB239-AS_SAM_17_03QT</strain>
    </source>
</reference>
<sequence>MSSRLHSWPWLELGGGTEIKENNIPRKKTFSFNRGGSTSLTSKSKEHIDSSDSHSTHSTNSP</sequence>
<evidence type="ECO:0000313" key="3">
    <source>
        <dbReference type="Proteomes" id="UP001140949"/>
    </source>
</evidence>
<dbReference type="EMBL" id="JANAVB010042015">
    <property type="protein sequence ID" value="KAJ6795154.1"/>
    <property type="molecule type" value="Genomic_DNA"/>
</dbReference>
<proteinExistence type="predicted"/>
<evidence type="ECO:0000256" key="1">
    <source>
        <dbReference type="SAM" id="MobiDB-lite"/>
    </source>
</evidence>
<name>A0AAX6DTR1_IRIPA</name>
<feature type="region of interest" description="Disordered" evidence="1">
    <location>
        <begin position="15"/>
        <end position="62"/>
    </location>
</feature>